<dbReference type="Gene3D" id="3.40.50.2300">
    <property type="match status" value="2"/>
</dbReference>
<accession>A0ABT8RK30</accession>
<dbReference type="RefSeq" id="WP_302042475.1">
    <property type="nucleotide sequence ID" value="NZ_JAUKPO010000078.1"/>
</dbReference>
<dbReference type="Pfam" id="PF01451">
    <property type="entry name" value="LMWPc"/>
    <property type="match status" value="1"/>
</dbReference>
<organism evidence="2 3">
    <name type="scientific">Rhodocytophaga aerolata</name>
    <dbReference type="NCBI Taxonomy" id="455078"/>
    <lineage>
        <taxon>Bacteria</taxon>
        <taxon>Pseudomonadati</taxon>
        <taxon>Bacteroidota</taxon>
        <taxon>Cytophagia</taxon>
        <taxon>Cytophagales</taxon>
        <taxon>Rhodocytophagaceae</taxon>
        <taxon>Rhodocytophaga</taxon>
    </lineage>
</organism>
<dbReference type="InterPro" id="IPR036196">
    <property type="entry name" value="Ptyr_pPase_sf"/>
</dbReference>
<dbReference type="InterPro" id="IPR023485">
    <property type="entry name" value="Ptyr_pPase"/>
</dbReference>
<comment type="caution">
    <text evidence="2">The sequence shown here is derived from an EMBL/GenBank/DDBJ whole genome shotgun (WGS) entry which is preliminary data.</text>
</comment>
<dbReference type="SMART" id="SM00226">
    <property type="entry name" value="LMWPc"/>
    <property type="match status" value="1"/>
</dbReference>
<dbReference type="PIRSF" id="PIRSF029416">
    <property type="entry name" value="UCP029416_PTP"/>
    <property type="match status" value="1"/>
</dbReference>
<proteinExistence type="predicted"/>
<evidence type="ECO:0000259" key="1">
    <source>
        <dbReference type="SMART" id="SM00226"/>
    </source>
</evidence>
<dbReference type="SUPFAM" id="SSF52788">
    <property type="entry name" value="Phosphotyrosine protein phosphatases I"/>
    <property type="match status" value="1"/>
</dbReference>
<sequence>MNILFVCSRNQWRSPTAEKIYKNRSDLTVKSAGTEPSARNRLTAKNINWADLIFVMEKKHKQRMVEKFPFETGQKQIIILHIPDEYTYMDPELVEDIKTKVDEYIQK</sequence>
<dbReference type="Proteomes" id="UP001168528">
    <property type="component" value="Unassembled WGS sequence"/>
</dbReference>
<feature type="domain" description="Phosphotyrosine protein phosphatase I" evidence="1">
    <location>
        <begin position="1"/>
        <end position="107"/>
    </location>
</feature>
<reference evidence="2" key="1">
    <citation type="submission" date="2023-07" db="EMBL/GenBank/DDBJ databases">
        <title>The genome sequence of Rhodocytophaga aerolata KACC 12507.</title>
        <authorList>
            <person name="Zhang X."/>
        </authorList>
    </citation>
    <scope>NUCLEOTIDE SEQUENCE</scope>
    <source>
        <strain evidence="2">KACC 12507</strain>
    </source>
</reference>
<gene>
    <name evidence="2" type="ORF">Q0590_35725</name>
</gene>
<evidence type="ECO:0000313" key="3">
    <source>
        <dbReference type="Proteomes" id="UP001168528"/>
    </source>
</evidence>
<evidence type="ECO:0000313" key="2">
    <source>
        <dbReference type="EMBL" id="MDO1451678.1"/>
    </source>
</evidence>
<protein>
    <submittedName>
        <fullName evidence="2">Protein tyrosine phosphatase</fullName>
    </submittedName>
</protein>
<dbReference type="InterPro" id="IPR016919">
    <property type="entry name" value="UCP029416_PTP"/>
</dbReference>
<keyword evidence="3" id="KW-1185">Reference proteome</keyword>
<dbReference type="EMBL" id="JAUKPO010000078">
    <property type="protein sequence ID" value="MDO1451678.1"/>
    <property type="molecule type" value="Genomic_DNA"/>
</dbReference>
<name>A0ABT8RK30_9BACT</name>